<keyword evidence="1" id="KW-0472">Membrane</keyword>
<gene>
    <name evidence="2" type="primary">yagU</name>
    <name evidence="2" type="ORF">NCTC9075_05236</name>
</gene>
<evidence type="ECO:0000313" key="3">
    <source>
        <dbReference type="Proteomes" id="UP000254181"/>
    </source>
</evidence>
<organism evidence="2 3">
    <name type="scientific">Escherichia coli</name>
    <dbReference type="NCBI Taxonomy" id="562"/>
    <lineage>
        <taxon>Bacteria</taxon>
        <taxon>Pseudomonadati</taxon>
        <taxon>Pseudomonadota</taxon>
        <taxon>Gammaproteobacteria</taxon>
        <taxon>Enterobacterales</taxon>
        <taxon>Enterobacteriaceae</taxon>
        <taxon>Escherichia</taxon>
    </lineage>
</organism>
<keyword evidence="1" id="KW-1133">Transmembrane helix</keyword>
<name>A0A377KDH1_ECOLX</name>
<feature type="transmembrane region" description="Helical" evidence="1">
    <location>
        <begin position="14"/>
        <end position="35"/>
    </location>
</feature>
<dbReference type="Proteomes" id="UP000254181">
    <property type="component" value="Unassembled WGS sequence"/>
</dbReference>
<accession>A0A377KDH1</accession>
<sequence length="64" mass="6956">MNIFEQTPPNRRRYGLAAFIGLIAGVVSAFVKWGAEVPLPPRSPVDMFNAACGPEIINQGCRPN</sequence>
<evidence type="ECO:0000313" key="2">
    <source>
        <dbReference type="EMBL" id="STP21775.1"/>
    </source>
</evidence>
<dbReference type="EMBL" id="UGEM01000004">
    <property type="protein sequence ID" value="STP21775.1"/>
    <property type="molecule type" value="Genomic_DNA"/>
</dbReference>
<proteinExistence type="predicted"/>
<protein>
    <submittedName>
        <fullName evidence="2">Integral membrane protein</fullName>
    </submittedName>
</protein>
<reference evidence="2 3" key="1">
    <citation type="submission" date="2018-06" db="EMBL/GenBank/DDBJ databases">
        <authorList>
            <consortium name="Pathogen Informatics"/>
            <person name="Doyle S."/>
        </authorList>
    </citation>
    <scope>NUCLEOTIDE SEQUENCE [LARGE SCALE GENOMIC DNA]</scope>
    <source>
        <strain evidence="2 3">NCTC9075</strain>
    </source>
</reference>
<keyword evidence="1" id="KW-0812">Transmembrane</keyword>
<evidence type="ECO:0000256" key="1">
    <source>
        <dbReference type="SAM" id="Phobius"/>
    </source>
</evidence>
<dbReference type="AlphaFoldDB" id="A0A377KDH1"/>